<dbReference type="Pfam" id="PF00596">
    <property type="entry name" value="Aldolase_II"/>
    <property type="match status" value="1"/>
</dbReference>
<dbReference type="GO" id="GO:0051015">
    <property type="term" value="F:actin filament binding"/>
    <property type="evidence" value="ECO:0007669"/>
    <property type="project" value="TreeGrafter"/>
</dbReference>
<protein>
    <submittedName>
        <fullName evidence="3">Class II aldolase/adducin family protein</fullName>
    </submittedName>
</protein>
<feature type="domain" description="Class II aldolase/adducin N-terminal" evidence="2">
    <location>
        <begin position="34"/>
        <end position="214"/>
    </location>
</feature>
<evidence type="ECO:0000313" key="4">
    <source>
        <dbReference type="Proteomes" id="UP000068210"/>
    </source>
</evidence>
<proteinExistence type="inferred from homology"/>
<dbReference type="GO" id="GO:0005996">
    <property type="term" value="P:monosaccharide metabolic process"/>
    <property type="evidence" value="ECO:0007669"/>
    <property type="project" value="UniProtKB-ARBA"/>
</dbReference>
<dbReference type="Proteomes" id="UP000068210">
    <property type="component" value="Chromosome"/>
</dbReference>
<dbReference type="AlphaFoldDB" id="A0A0C4WW55"/>
<dbReference type="RefSeq" id="WP_227028756.1">
    <property type="nucleotide sequence ID" value="NZ_CP010415.1"/>
</dbReference>
<evidence type="ECO:0000313" key="3">
    <source>
        <dbReference type="EMBL" id="AJE23132.1"/>
    </source>
</evidence>
<dbReference type="STRING" id="1328314.Achr_37420"/>
<evidence type="ECO:0000256" key="1">
    <source>
        <dbReference type="ARBA" id="ARBA00037961"/>
    </source>
</evidence>
<dbReference type="InterPro" id="IPR051017">
    <property type="entry name" value="Aldolase-II_Adducin_sf"/>
</dbReference>
<comment type="similarity">
    <text evidence="1">Belongs to the aldolase class II family.</text>
</comment>
<dbReference type="KEGG" id="acx:Achr_37420"/>
<dbReference type="SUPFAM" id="SSF53639">
    <property type="entry name" value="AraD/HMP-PK domain-like"/>
    <property type="match status" value="1"/>
</dbReference>
<dbReference type="NCBIfam" id="NF005451">
    <property type="entry name" value="PRK07044.1"/>
    <property type="match status" value="1"/>
</dbReference>
<accession>A0A0C4WW55</accession>
<dbReference type="PANTHER" id="PTHR10672:SF3">
    <property type="entry name" value="PROTEIN HU-LI TAI SHAO"/>
    <property type="match status" value="1"/>
</dbReference>
<dbReference type="Gene3D" id="3.40.225.10">
    <property type="entry name" value="Class II aldolase/adducin N-terminal domain"/>
    <property type="match status" value="1"/>
</dbReference>
<dbReference type="SMART" id="SM01007">
    <property type="entry name" value="Aldolase_II"/>
    <property type="match status" value="1"/>
</dbReference>
<gene>
    <name evidence="3" type="ORF">Achr_37420</name>
</gene>
<evidence type="ECO:0000259" key="2">
    <source>
        <dbReference type="SMART" id="SM01007"/>
    </source>
</evidence>
<reference evidence="3 4" key="1">
    <citation type="journal article" date="2015" name="PLoS ONE">
        <title>Azotobacter Genomes: The Genome of Azotobacter chroococcum NCIMB 8003 (ATCC 4412).</title>
        <authorList>
            <person name="Robson R.L."/>
            <person name="Jones R."/>
            <person name="Robson R.M."/>
            <person name="Schwartz A."/>
            <person name="Richardson T.H."/>
        </authorList>
    </citation>
    <scope>NUCLEOTIDE SEQUENCE [LARGE SCALE GENOMIC DNA]</scope>
    <source>
        <strain evidence="3 4">NCIMB 8003</strain>
    </source>
</reference>
<dbReference type="PANTHER" id="PTHR10672">
    <property type="entry name" value="ADDUCIN"/>
    <property type="match status" value="1"/>
</dbReference>
<dbReference type="EMBL" id="CP010415">
    <property type="protein sequence ID" value="AJE23132.1"/>
    <property type="molecule type" value="Genomic_DNA"/>
</dbReference>
<sequence>MSETSKPKDLLMDRAPRLGDRLLPISEAERQARVRLAACYRVFDHLGWTESIFNHITLRVPGPETVFLINPFGLHYSEVTASNLVAVDLEGRPVRPAGHPLNLAGFVIHGAIHGHIQAAHCVMHTHTTTGSAVACLEDGLSHDSFYGAQLHGQVAYHDFEGVTVNLEERARMLASIGDRRVLILRNHGLLTWGETLEEAFMWLWLLQRACDIQIAAASVGRMTRLSADVLARTRLQAGARQPELCRAVFDAWVRKVDALDASYRD</sequence>
<name>A0A0C4WW55_9GAMM</name>
<organism evidence="3 4">
    <name type="scientific">Azotobacter chroococcum NCIMB 8003</name>
    <dbReference type="NCBI Taxonomy" id="1328314"/>
    <lineage>
        <taxon>Bacteria</taxon>
        <taxon>Pseudomonadati</taxon>
        <taxon>Pseudomonadota</taxon>
        <taxon>Gammaproteobacteria</taxon>
        <taxon>Pseudomonadales</taxon>
        <taxon>Pseudomonadaceae</taxon>
        <taxon>Azotobacter</taxon>
    </lineage>
</organism>
<dbReference type="GO" id="GO:0005856">
    <property type="term" value="C:cytoskeleton"/>
    <property type="evidence" value="ECO:0007669"/>
    <property type="project" value="TreeGrafter"/>
</dbReference>
<dbReference type="InterPro" id="IPR001303">
    <property type="entry name" value="Aldolase_II/adducin_N"/>
</dbReference>
<dbReference type="HOGENOM" id="CLU_006033_0_0_6"/>
<keyword evidence="4" id="KW-1185">Reference proteome</keyword>
<dbReference type="InterPro" id="IPR036409">
    <property type="entry name" value="Aldolase_II/adducin_N_sf"/>
</dbReference>